<evidence type="ECO:0000313" key="2">
    <source>
        <dbReference type="EMBL" id="WMV14427.1"/>
    </source>
</evidence>
<name>A0AAF0Q0F7_SOLVR</name>
<dbReference type="Proteomes" id="UP001234989">
    <property type="component" value="Chromosome 2"/>
</dbReference>
<dbReference type="EMBL" id="CP133613">
    <property type="protein sequence ID" value="WMV14427.1"/>
    <property type="molecule type" value="Genomic_DNA"/>
</dbReference>
<gene>
    <name evidence="2" type="ORF">MTR67_007812</name>
</gene>
<keyword evidence="3" id="KW-1185">Reference proteome</keyword>
<evidence type="ECO:0000313" key="3">
    <source>
        <dbReference type="Proteomes" id="UP001234989"/>
    </source>
</evidence>
<reference evidence="2" key="1">
    <citation type="submission" date="2023-08" db="EMBL/GenBank/DDBJ databases">
        <title>A de novo genome assembly of Solanum verrucosum Schlechtendal, a Mexican diploid species geographically isolated from the other diploid A-genome species in potato relatives.</title>
        <authorList>
            <person name="Hosaka K."/>
        </authorList>
    </citation>
    <scope>NUCLEOTIDE SEQUENCE</scope>
    <source>
        <tissue evidence="2">Young leaves</tissue>
    </source>
</reference>
<feature type="compositionally biased region" description="Basic and acidic residues" evidence="1">
    <location>
        <begin position="39"/>
        <end position="51"/>
    </location>
</feature>
<proteinExistence type="predicted"/>
<organism evidence="2 3">
    <name type="scientific">Solanum verrucosum</name>
    <dbReference type="NCBI Taxonomy" id="315347"/>
    <lineage>
        <taxon>Eukaryota</taxon>
        <taxon>Viridiplantae</taxon>
        <taxon>Streptophyta</taxon>
        <taxon>Embryophyta</taxon>
        <taxon>Tracheophyta</taxon>
        <taxon>Spermatophyta</taxon>
        <taxon>Magnoliopsida</taxon>
        <taxon>eudicotyledons</taxon>
        <taxon>Gunneridae</taxon>
        <taxon>Pentapetalae</taxon>
        <taxon>asterids</taxon>
        <taxon>lamiids</taxon>
        <taxon>Solanales</taxon>
        <taxon>Solanaceae</taxon>
        <taxon>Solanoideae</taxon>
        <taxon>Solaneae</taxon>
        <taxon>Solanum</taxon>
    </lineage>
</organism>
<evidence type="ECO:0000256" key="1">
    <source>
        <dbReference type="SAM" id="MobiDB-lite"/>
    </source>
</evidence>
<dbReference type="AlphaFoldDB" id="A0AAF0Q0F7"/>
<sequence>MRCIWSDQKKKKQSCGRAAKFEEDGAQIDYTTTSALATKEPKDQRERALKDQEDGADLDTILLKDLRLSRRSKTNQGLGKPWKAHVILMLEFNTCVYGVDPKEFSRNLTLRINSPSGEQSTCEDPSLNFAAAVGVVNGNGSKRKVKLMHRSYNLVQGKSDMLAEGCELTIIEDKIKSNLMTMDPRSAPGPDEFTTMFYQACKYSIHDD</sequence>
<feature type="region of interest" description="Disordered" evidence="1">
    <location>
        <begin position="32"/>
        <end position="51"/>
    </location>
</feature>
<protein>
    <submittedName>
        <fullName evidence="2">Uncharacterized protein</fullName>
    </submittedName>
</protein>
<accession>A0AAF0Q0F7</accession>